<protein>
    <submittedName>
        <fullName evidence="1">Uncharacterized protein</fullName>
    </submittedName>
</protein>
<reference evidence="2" key="1">
    <citation type="journal article" date="2023" name="G3 (Bethesda)">
        <title>Genome assembly and association tests identify interacting loci associated with vigor, precocity, and sex in interspecific pistachio rootstocks.</title>
        <authorList>
            <person name="Palmer W."/>
            <person name="Jacygrad E."/>
            <person name="Sagayaradj S."/>
            <person name="Cavanaugh K."/>
            <person name="Han R."/>
            <person name="Bertier L."/>
            <person name="Beede B."/>
            <person name="Kafkas S."/>
            <person name="Golino D."/>
            <person name="Preece J."/>
            <person name="Michelmore R."/>
        </authorList>
    </citation>
    <scope>NUCLEOTIDE SEQUENCE [LARGE SCALE GENOMIC DNA]</scope>
</reference>
<accession>A0ACC0X789</accession>
<dbReference type="Proteomes" id="UP001163603">
    <property type="component" value="Chromosome 14"/>
</dbReference>
<dbReference type="EMBL" id="CM047749">
    <property type="protein sequence ID" value="KAJ0010319.1"/>
    <property type="molecule type" value="Genomic_DNA"/>
</dbReference>
<keyword evidence="2" id="KW-1185">Reference proteome</keyword>
<sequence length="473" mass="53417">MDDPEATPPHFSLSKQGASDSISYPTINKQRKSSESKLKLTQIGDMSPDPDFRTELVAYDGSKESRSSRRKRAMIDDLYDHTKVHSPVIERAEELRANLEASLPSFWKAMVKSNVTHGFWLHLPMRFCKLHMPKNDTVFTLENENGGEYKVNYISQRTALSGGWKAFCDSNELNEADVLVFQLIGPLKFKVFVVRANGIANVNAEAKPLNSVPLDVEFEATIKDQTEKGKRSKKRAKRLKSPPGFIQDNIQNNGLMVLETTNGHVTDQFENGSADLGPNSSEGLQSSESTCNFKEVRSIDDFTILVNDLAIDSELSDHHRTKYYELCCSQNSFLHNHLLKSINCKLAAEIITQTVNIAEAIRACNLSTSQADYEVWDKTLKGFELLGMNVAFLRARLKRLMSLALELEEPMESKRLKEVTLEKSRAEEEIRALELKLLTLKETTGILDYKVESLKAKAEKHALKFQEEVNAPW</sequence>
<name>A0ACC0X789_9ROSI</name>
<evidence type="ECO:0000313" key="1">
    <source>
        <dbReference type="EMBL" id="KAJ0010319.1"/>
    </source>
</evidence>
<organism evidence="1 2">
    <name type="scientific">Pistacia integerrima</name>
    <dbReference type="NCBI Taxonomy" id="434235"/>
    <lineage>
        <taxon>Eukaryota</taxon>
        <taxon>Viridiplantae</taxon>
        <taxon>Streptophyta</taxon>
        <taxon>Embryophyta</taxon>
        <taxon>Tracheophyta</taxon>
        <taxon>Spermatophyta</taxon>
        <taxon>Magnoliopsida</taxon>
        <taxon>eudicotyledons</taxon>
        <taxon>Gunneridae</taxon>
        <taxon>Pentapetalae</taxon>
        <taxon>rosids</taxon>
        <taxon>malvids</taxon>
        <taxon>Sapindales</taxon>
        <taxon>Anacardiaceae</taxon>
        <taxon>Pistacia</taxon>
    </lineage>
</organism>
<evidence type="ECO:0000313" key="2">
    <source>
        <dbReference type="Proteomes" id="UP001163603"/>
    </source>
</evidence>
<comment type="caution">
    <text evidence="1">The sequence shown here is derived from an EMBL/GenBank/DDBJ whole genome shotgun (WGS) entry which is preliminary data.</text>
</comment>
<proteinExistence type="predicted"/>
<gene>
    <name evidence="1" type="ORF">Pint_34430</name>
</gene>